<feature type="modified residue" description="4-aspartylphosphate" evidence="8">
    <location>
        <position position="51"/>
    </location>
</feature>
<evidence type="ECO:0000256" key="1">
    <source>
        <dbReference type="ARBA" id="ARBA00018672"/>
    </source>
</evidence>
<dbReference type="Pfam" id="PF00072">
    <property type="entry name" value="Response_reg"/>
    <property type="match status" value="1"/>
</dbReference>
<evidence type="ECO:0000256" key="4">
    <source>
        <dbReference type="ARBA" id="ARBA00023015"/>
    </source>
</evidence>
<dbReference type="Proteomes" id="UP000005384">
    <property type="component" value="Unassembled WGS sequence"/>
</dbReference>
<evidence type="ECO:0000256" key="2">
    <source>
        <dbReference type="ARBA" id="ARBA00022553"/>
    </source>
</evidence>
<dbReference type="EMBL" id="ADLN01000002">
    <property type="protein sequence ID" value="EHI61480.1"/>
    <property type="molecule type" value="Genomic_DNA"/>
</dbReference>
<dbReference type="InterPro" id="IPR036388">
    <property type="entry name" value="WH-like_DNA-bd_sf"/>
</dbReference>
<keyword evidence="4" id="KW-0805">Transcription regulation</keyword>
<evidence type="ECO:0000259" key="10">
    <source>
        <dbReference type="PROSITE" id="PS50110"/>
    </source>
</evidence>
<feature type="DNA-binding region" description="OmpR/PhoB-type" evidence="9">
    <location>
        <begin position="125"/>
        <end position="223"/>
    </location>
</feature>
<dbReference type="PATRIC" id="fig|742737.3.peg.503"/>
<dbReference type="InterPro" id="IPR039420">
    <property type="entry name" value="WalR-like"/>
</dbReference>
<dbReference type="OrthoDB" id="9790442at2"/>
<protein>
    <recommendedName>
        <fullName evidence="1">Stage 0 sporulation protein A homolog</fullName>
    </recommendedName>
</protein>
<dbReference type="PROSITE" id="PS51755">
    <property type="entry name" value="OMPR_PHOB"/>
    <property type="match status" value="1"/>
</dbReference>
<evidence type="ECO:0000313" key="13">
    <source>
        <dbReference type="Proteomes" id="UP000005384"/>
    </source>
</evidence>
<dbReference type="SUPFAM" id="SSF46894">
    <property type="entry name" value="C-terminal effector domain of the bipartite response regulators"/>
    <property type="match status" value="1"/>
</dbReference>
<evidence type="ECO:0000256" key="7">
    <source>
        <dbReference type="ARBA" id="ARBA00024867"/>
    </source>
</evidence>
<evidence type="ECO:0000256" key="9">
    <source>
        <dbReference type="PROSITE-ProRule" id="PRU01091"/>
    </source>
</evidence>
<keyword evidence="5 9" id="KW-0238">DNA-binding</keyword>
<dbReference type="Pfam" id="PF00486">
    <property type="entry name" value="Trans_reg_C"/>
    <property type="match status" value="1"/>
</dbReference>
<evidence type="ECO:0000259" key="11">
    <source>
        <dbReference type="PROSITE" id="PS51755"/>
    </source>
</evidence>
<evidence type="ECO:0000256" key="5">
    <source>
        <dbReference type="ARBA" id="ARBA00023125"/>
    </source>
</evidence>
<comment type="function">
    <text evidence="7">May play the central regulatory role in sporulation. It may be an element of the effector pathway responsible for the activation of sporulation genes in response to nutritional stress. Spo0A may act in concert with spo0H (a sigma factor) to control the expression of some genes that are critical to the sporulation process.</text>
</comment>
<evidence type="ECO:0000256" key="3">
    <source>
        <dbReference type="ARBA" id="ARBA00023012"/>
    </source>
</evidence>
<dbReference type="SUPFAM" id="SSF52172">
    <property type="entry name" value="CheY-like"/>
    <property type="match status" value="1"/>
</dbReference>
<dbReference type="RefSeq" id="WP_006778486.1">
    <property type="nucleotide sequence ID" value="NZ_CP040506.1"/>
</dbReference>
<feature type="domain" description="Response regulatory" evidence="10">
    <location>
        <begin position="2"/>
        <end position="116"/>
    </location>
</feature>
<dbReference type="GO" id="GO:0000976">
    <property type="term" value="F:transcription cis-regulatory region binding"/>
    <property type="evidence" value="ECO:0007669"/>
    <property type="project" value="TreeGrafter"/>
</dbReference>
<dbReference type="AlphaFoldDB" id="G5IAN1"/>
<evidence type="ECO:0000313" key="12">
    <source>
        <dbReference type="EMBL" id="EHI61480.1"/>
    </source>
</evidence>
<organism evidence="12 13">
    <name type="scientific">Hungatella hathewayi WAL-18680</name>
    <dbReference type="NCBI Taxonomy" id="742737"/>
    <lineage>
        <taxon>Bacteria</taxon>
        <taxon>Bacillati</taxon>
        <taxon>Bacillota</taxon>
        <taxon>Clostridia</taxon>
        <taxon>Lachnospirales</taxon>
        <taxon>Lachnospiraceae</taxon>
        <taxon>Hungatella</taxon>
    </lineage>
</organism>
<dbReference type="CDD" id="cd00383">
    <property type="entry name" value="trans_reg_C"/>
    <property type="match status" value="1"/>
</dbReference>
<proteinExistence type="predicted"/>
<reference evidence="12 13" key="1">
    <citation type="submission" date="2011-08" db="EMBL/GenBank/DDBJ databases">
        <title>The Genome Sequence of Clostridium hathewayi WAL-18680.</title>
        <authorList>
            <consortium name="The Broad Institute Genome Sequencing Platform"/>
            <person name="Earl A."/>
            <person name="Ward D."/>
            <person name="Feldgarden M."/>
            <person name="Gevers D."/>
            <person name="Finegold S.M."/>
            <person name="Summanen P.H."/>
            <person name="Molitoris D.R."/>
            <person name="Song M."/>
            <person name="Daigneault M."/>
            <person name="Allen-Vercoe E."/>
            <person name="Young S.K."/>
            <person name="Zeng Q."/>
            <person name="Gargeya S."/>
            <person name="Fitzgerald M."/>
            <person name="Haas B."/>
            <person name="Abouelleil A."/>
            <person name="Alvarado L."/>
            <person name="Arachchi H.M."/>
            <person name="Berlin A."/>
            <person name="Brown A."/>
            <person name="Chapman S.B."/>
            <person name="Chen Z."/>
            <person name="Dunbar C."/>
            <person name="Freedman E."/>
            <person name="Gearin G."/>
            <person name="Gellesch M."/>
            <person name="Goldberg J."/>
            <person name="Griggs A."/>
            <person name="Gujja S."/>
            <person name="Heiman D."/>
            <person name="Howarth C."/>
            <person name="Larson L."/>
            <person name="Lui A."/>
            <person name="MacDonald P.J.P."/>
            <person name="Montmayeur A."/>
            <person name="Murphy C."/>
            <person name="Neiman D."/>
            <person name="Pearson M."/>
            <person name="Priest M."/>
            <person name="Roberts A."/>
            <person name="Saif S."/>
            <person name="Shea T."/>
            <person name="Shenoy N."/>
            <person name="Sisk P."/>
            <person name="Stolte C."/>
            <person name="Sykes S."/>
            <person name="Wortman J."/>
            <person name="Nusbaum C."/>
            <person name="Birren B."/>
        </authorList>
    </citation>
    <scope>NUCLEOTIDE SEQUENCE [LARGE SCALE GENOMIC DNA]</scope>
    <source>
        <strain evidence="12 13">WAL-18680</strain>
    </source>
</reference>
<dbReference type="InterPro" id="IPR001867">
    <property type="entry name" value="OmpR/PhoB-type_DNA-bd"/>
</dbReference>
<dbReference type="Gene3D" id="1.10.10.10">
    <property type="entry name" value="Winged helix-like DNA-binding domain superfamily/Winged helix DNA-binding domain"/>
    <property type="match status" value="1"/>
</dbReference>
<dbReference type="InterPro" id="IPR001789">
    <property type="entry name" value="Sig_transdc_resp-reg_receiver"/>
</dbReference>
<dbReference type="PANTHER" id="PTHR48111">
    <property type="entry name" value="REGULATOR OF RPOS"/>
    <property type="match status" value="1"/>
</dbReference>
<dbReference type="PANTHER" id="PTHR48111:SF22">
    <property type="entry name" value="REGULATOR OF RPOS"/>
    <property type="match status" value="1"/>
</dbReference>
<keyword evidence="2 8" id="KW-0597">Phosphoprotein</keyword>
<dbReference type="HOGENOM" id="CLU_000445_30_1_9"/>
<feature type="domain" description="OmpR/PhoB-type" evidence="11">
    <location>
        <begin position="125"/>
        <end position="223"/>
    </location>
</feature>
<dbReference type="InterPro" id="IPR011006">
    <property type="entry name" value="CheY-like_superfamily"/>
</dbReference>
<dbReference type="InterPro" id="IPR016032">
    <property type="entry name" value="Sig_transdc_resp-reg_C-effctor"/>
</dbReference>
<dbReference type="GO" id="GO:0000156">
    <property type="term" value="F:phosphorelay response regulator activity"/>
    <property type="evidence" value="ECO:0007669"/>
    <property type="project" value="TreeGrafter"/>
</dbReference>
<comment type="caution">
    <text evidence="12">The sequence shown here is derived from an EMBL/GenBank/DDBJ whole genome shotgun (WGS) entry which is preliminary data.</text>
</comment>
<gene>
    <name evidence="12" type="ORF">HMPREF9473_00503</name>
</gene>
<keyword evidence="6" id="KW-0804">Transcription</keyword>
<dbReference type="Gene3D" id="6.10.250.690">
    <property type="match status" value="1"/>
</dbReference>
<dbReference type="GO" id="GO:0006355">
    <property type="term" value="P:regulation of DNA-templated transcription"/>
    <property type="evidence" value="ECO:0007669"/>
    <property type="project" value="InterPro"/>
</dbReference>
<name>G5IAN1_9FIRM</name>
<dbReference type="Gene3D" id="3.40.50.2300">
    <property type="match status" value="1"/>
</dbReference>
<evidence type="ECO:0000256" key="6">
    <source>
        <dbReference type="ARBA" id="ARBA00023163"/>
    </source>
</evidence>
<dbReference type="SMART" id="SM00862">
    <property type="entry name" value="Trans_reg_C"/>
    <property type="match status" value="1"/>
</dbReference>
<dbReference type="PROSITE" id="PS50110">
    <property type="entry name" value="RESPONSE_REGULATORY"/>
    <property type="match status" value="1"/>
</dbReference>
<keyword evidence="13" id="KW-1185">Reference proteome</keyword>
<sequence length="226" mass="25451">MRILLVEDDSDLSNNICLTLNQAGYQTDQCYTGSEGLYYASNQIYDVIILDRMLPEMDGMSLLSALRRKGIFTPVILATALDGLHDRIDGLDAGADDYIVKPFDVEELMARIRAVTRRPGVLKISPDLTFAGITFHPEQHLASYQDTSVTLSKKEAALFEYFMRNANQTLPRLLILSYIWGADTEVEEGNLDNYIYFLRRRLKALGAPVKLTTVHGVGYRLEEAHV</sequence>
<keyword evidence="3" id="KW-0902">Two-component regulatory system</keyword>
<dbReference type="GO" id="GO:0005829">
    <property type="term" value="C:cytosol"/>
    <property type="evidence" value="ECO:0007669"/>
    <property type="project" value="TreeGrafter"/>
</dbReference>
<evidence type="ECO:0000256" key="8">
    <source>
        <dbReference type="PROSITE-ProRule" id="PRU00169"/>
    </source>
</evidence>
<accession>G5IAN1</accession>
<dbReference type="SMART" id="SM00448">
    <property type="entry name" value="REC"/>
    <property type="match status" value="1"/>
</dbReference>
<dbReference type="GO" id="GO:0032993">
    <property type="term" value="C:protein-DNA complex"/>
    <property type="evidence" value="ECO:0007669"/>
    <property type="project" value="TreeGrafter"/>
</dbReference>